<dbReference type="EMBL" id="CP182909">
    <property type="protein sequence ID" value="XPM64877.1"/>
    <property type="molecule type" value="Genomic_DNA"/>
</dbReference>
<proteinExistence type="predicted"/>
<gene>
    <name evidence="1" type="ORF">BH720_002810</name>
</gene>
<evidence type="ECO:0000313" key="2">
    <source>
        <dbReference type="Proteomes" id="UP000095472"/>
    </source>
</evidence>
<dbReference type="Proteomes" id="UP000095472">
    <property type="component" value="Chromosome"/>
</dbReference>
<protein>
    <submittedName>
        <fullName evidence="1">Uncharacterized protein</fullName>
    </submittedName>
</protein>
<evidence type="ECO:0000313" key="1">
    <source>
        <dbReference type="EMBL" id="XPM64877.1"/>
    </source>
</evidence>
<reference evidence="1 2" key="1">
    <citation type="journal article" date="2016" name="Genome Announc.">
        <title>Draft Genome Sequence of the Thermotolerant Cyanobacterium Desertifilum sp. IPPAS B-1220.</title>
        <authorList>
            <person name="Mironov K.S."/>
            <person name="Sinetova M.A."/>
            <person name="Bolatkhan K."/>
            <person name="Zayadan B.K."/>
            <person name="Ustinova V.V."/>
            <person name="Kupriyanova E.V."/>
            <person name="Skrypnik A.N."/>
            <person name="Gogoleva N.E."/>
            <person name="Gogolev Y.V."/>
            <person name="Los D.A."/>
        </authorList>
    </citation>
    <scope>NUCLEOTIDE SEQUENCE [LARGE SCALE GENOMIC DNA]</scope>
    <source>
        <strain evidence="1 2">IPPAS B-1220</strain>
    </source>
</reference>
<organism evidence="1 2">
    <name type="scientific">Desertifilum tharense IPPAS B-1220</name>
    <dbReference type="NCBI Taxonomy" id="1781255"/>
    <lineage>
        <taxon>Bacteria</taxon>
        <taxon>Bacillati</taxon>
        <taxon>Cyanobacteriota</taxon>
        <taxon>Cyanophyceae</taxon>
        <taxon>Desertifilales</taxon>
        <taxon>Desertifilaceae</taxon>
        <taxon>Desertifilum</taxon>
    </lineage>
</organism>
<accession>A0ACD5GVS9</accession>
<sequence length="42" mass="4352">MKSKALFWVPGAIALILAAAPALPPFSEAAIDRYGSHGRSIG</sequence>
<keyword evidence="2" id="KW-1185">Reference proteome</keyword>
<name>A0ACD5GVS9_9CYAN</name>